<dbReference type="AlphaFoldDB" id="A0AA35REM5"/>
<keyword evidence="2" id="KW-1185">Reference proteome</keyword>
<protein>
    <submittedName>
        <fullName evidence="1">Uncharacterized protein</fullName>
    </submittedName>
</protein>
<gene>
    <name evidence="1" type="ORF">GBAR_LOCUS6078</name>
</gene>
<accession>A0AA35REM5</accession>
<proteinExistence type="predicted"/>
<comment type="caution">
    <text evidence="1">The sequence shown here is derived from an EMBL/GenBank/DDBJ whole genome shotgun (WGS) entry which is preliminary data.</text>
</comment>
<organism evidence="1 2">
    <name type="scientific">Geodia barretti</name>
    <name type="common">Barrett's horny sponge</name>
    <dbReference type="NCBI Taxonomy" id="519541"/>
    <lineage>
        <taxon>Eukaryota</taxon>
        <taxon>Metazoa</taxon>
        <taxon>Porifera</taxon>
        <taxon>Demospongiae</taxon>
        <taxon>Heteroscleromorpha</taxon>
        <taxon>Tetractinellida</taxon>
        <taxon>Astrophorina</taxon>
        <taxon>Geodiidae</taxon>
        <taxon>Geodia</taxon>
    </lineage>
</organism>
<dbReference type="Proteomes" id="UP001174909">
    <property type="component" value="Unassembled WGS sequence"/>
</dbReference>
<evidence type="ECO:0000313" key="2">
    <source>
        <dbReference type="Proteomes" id="UP001174909"/>
    </source>
</evidence>
<name>A0AA35REM5_GEOBA</name>
<dbReference type="EMBL" id="CASHTH010000911">
    <property type="protein sequence ID" value="CAI8008946.1"/>
    <property type="molecule type" value="Genomic_DNA"/>
</dbReference>
<reference evidence="1" key="1">
    <citation type="submission" date="2023-03" db="EMBL/GenBank/DDBJ databases">
        <authorList>
            <person name="Steffen K."/>
            <person name="Cardenas P."/>
        </authorList>
    </citation>
    <scope>NUCLEOTIDE SEQUENCE</scope>
</reference>
<evidence type="ECO:0000313" key="1">
    <source>
        <dbReference type="EMBL" id="CAI8008946.1"/>
    </source>
</evidence>
<sequence length="45" mass="5209">MHLVYLSHNYIHSTTGRKSRLPSHYDTNCTISNCSVGIDIFIYHL</sequence>